<feature type="transmembrane region" description="Helical" evidence="9">
    <location>
        <begin position="6"/>
        <end position="28"/>
    </location>
</feature>
<organism evidence="11 12">
    <name type="scientific">Eleusine coracana subsp. coracana</name>
    <dbReference type="NCBI Taxonomy" id="191504"/>
    <lineage>
        <taxon>Eukaryota</taxon>
        <taxon>Viridiplantae</taxon>
        <taxon>Streptophyta</taxon>
        <taxon>Embryophyta</taxon>
        <taxon>Tracheophyta</taxon>
        <taxon>Spermatophyta</taxon>
        <taxon>Magnoliopsida</taxon>
        <taxon>Liliopsida</taxon>
        <taxon>Poales</taxon>
        <taxon>Poaceae</taxon>
        <taxon>PACMAD clade</taxon>
        <taxon>Chloridoideae</taxon>
        <taxon>Cynodonteae</taxon>
        <taxon>Eleusininae</taxon>
        <taxon>Eleusine</taxon>
    </lineage>
</organism>
<dbReference type="GO" id="GO:0016020">
    <property type="term" value="C:membrane"/>
    <property type="evidence" value="ECO:0007669"/>
    <property type="project" value="UniProtKB-SubCell"/>
</dbReference>
<dbReference type="InterPro" id="IPR001841">
    <property type="entry name" value="Znf_RING"/>
</dbReference>
<keyword evidence="7 9" id="KW-0472">Membrane</keyword>
<evidence type="ECO:0000313" key="12">
    <source>
        <dbReference type="Proteomes" id="UP001054889"/>
    </source>
</evidence>
<gene>
    <name evidence="11" type="primary">ga02615</name>
    <name evidence="11" type="ORF">PR202_ga02615</name>
</gene>
<evidence type="ECO:0000256" key="3">
    <source>
        <dbReference type="ARBA" id="ARBA00022723"/>
    </source>
</evidence>
<keyword evidence="5" id="KW-0862">Zinc</keyword>
<feature type="domain" description="RING-type" evidence="10">
    <location>
        <begin position="75"/>
        <end position="117"/>
    </location>
</feature>
<dbReference type="GO" id="GO:0008270">
    <property type="term" value="F:zinc ion binding"/>
    <property type="evidence" value="ECO:0007669"/>
    <property type="project" value="UniProtKB-KW"/>
</dbReference>
<name>A0AAV5BMN4_ELECO</name>
<comment type="subcellular location">
    <subcellularLocation>
        <location evidence="1">Membrane</location>
    </subcellularLocation>
</comment>
<reference evidence="11" key="2">
    <citation type="submission" date="2021-12" db="EMBL/GenBank/DDBJ databases">
        <title>Resequencing data analysis of finger millet.</title>
        <authorList>
            <person name="Hatakeyama M."/>
            <person name="Aluri S."/>
            <person name="Balachadran M.T."/>
            <person name="Sivarajan S.R."/>
            <person name="Poveda L."/>
            <person name="Shimizu-Inatsugi R."/>
            <person name="Schlapbach R."/>
            <person name="Sreeman S.M."/>
            <person name="Shimizu K.K."/>
        </authorList>
    </citation>
    <scope>NUCLEOTIDE SEQUENCE</scope>
</reference>
<evidence type="ECO:0000256" key="4">
    <source>
        <dbReference type="ARBA" id="ARBA00022771"/>
    </source>
</evidence>
<reference evidence="11" key="1">
    <citation type="journal article" date="2018" name="DNA Res.">
        <title>Multiple hybrid de novo genome assembly of finger millet, an orphan allotetraploid crop.</title>
        <authorList>
            <person name="Hatakeyama M."/>
            <person name="Aluri S."/>
            <person name="Balachadran M.T."/>
            <person name="Sivarajan S.R."/>
            <person name="Patrignani A."/>
            <person name="Gruter S."/>
            <person name="Poveda L."/>
            <person name="Shimizu-Inatsugi R."/>
            <person name="Baeten J."/>
            <person name="Francoijs K.J."/>
            <person name="Nataraja K.N."/>
            <person name="Reddy Y.A.N."/>
            <person name="Phadnis S."/>
            <person name="Ravikumar R.L."/>
            <person name="Schlapbach R."/>
            <person name="Sreeman S.M."/>
            <person name="Shimizu K.K."/>
        </authorList>
    </citation>
    <scope>NUCLEOTIDE SEQUENCE</scope>
</reference>
<dbReference type="SUPFAM" id="SSF57850">
    <property type="entry name" value="RING/U-box"/>
    <property type="match status" value="1"/>
</dbReference>
<keyword evidence="2 9" id="KW-0812">Transmembrane</keyword>
<evidence type="ECO:0000256" key="9">
    <source>
        <dbReference type="SAM" id="Phobius"/>
    </source>
</evidence>
<sequence>MERFRVVFITGLAAMVVLHVGLIVWVIFRARRARPVAERAGDGGGGEVNADGLSAQEVAELPCHELSKEGDGGECAVCLDALRAGDPCTALPRCGHVFHADCVGSWLRKSRRCPVCRADVVEPCKVDTAGAAAEHRATVEIVT</sequence>
<evidence type="ECO:0000256" key="7">
    <source>
        <dbReference type="ARBA" id="ARBA00023136"/>
    </source>
</evidence>
<dbReference type="EMBL" id="BQKI01000001">
    <property type="protein sequence ID" value="GJM86727.1"/>
    <property type="molecule type" value="Genomic_DNA"/>
</dbReference>
<keyword evidence="3" id="KW-0479">Metal-binding</keyword>
<evidence type="ECO:0000256" key="8">
    <source>
        <dbReference type="PROSITE-ProRule" id="PRU00175"/>
    </source>
</evidence>
<proteinExistence type="predicted"/>
<keyword evidence="12" id="KW-1185">Reference proteome</keyword>
<dbReference type="Proteomes" id="UP001054889">
    <property type="component" value="Unassembled WGS sequence"/>
</dbReference>
<evidence type="ECO:0000256" key="5">
    <source>
        <dbReference type="ARBA" id="ARBA00022833"/>
    </source>
</evidence>
<evidence type="ECO:0000313" key="11">
    <source>
        <dbReference type="EMBL" id="GJM86727.1"/>
    </source>
</evidence>
<accession>A0AAV5BMN4</accession>
<dbReference type="InterPro" id="IPR013083">
    <property type="entry name" value="Znf_RING/FYVE/PHD"/>
</dbReference>
<evidence type="ECO:0000256" key="1">
    <source>
        <dbReference type="ARBA" id="ARBA00004370"/>
    </source>
</evidence>
<dbReference type="AlphaFoldDB" id="A0AAV5BMN4"/>
<keyword evidence="6 9" id="KW-1133">Transmembrane helix</keyword>
<dbReference type="PANTHER" id="PTHR46539:SF25">
    <property type="entry name" value="(WILD MALAYSIAN BANANA) HYPOTHETICAL PROTEIN"/>
    <property type="match status" value="1"/>
</dbReference>
<keyword evidence="4 8" id="KW-0863">Zinc-finger</keyword>
<dbReference type="PROSITE" id="PS50089">
    <property type="entry name" value="ZF_RING_2"/>
    <property type="match status" value="1"/>
</dbReference>
<evidence type="ECO:0000256" key="2">
    <source>
        <dbReference type="ARBA" id="ARBA00022692"/>
    </source>
</evidence>
<evidence type="ECO:0000256" key="6">
    <source>
        <dbReference type="ARBA" id="ARBA00022989"/>
    </source>
</evidence>
<dbReference type="Gene3D" id="3.30.40.10">
    <property type="entry name" value="Zinc/RING finger domain, C3HC4 (zinc finger)"/>
    <property type="match status" value="1"/>
</dbReference>
<dbReference type="SMART" id="SM00184">
    <property type="entry name" value="RING"/>
    <property type="match status" value="1"/>
</dbReference>
<protein>
    <recommendedName>
        <fullName evidence="10">RING-type domain-containing protein</fullName>
    </recommendedName>
</protein>
<evidence type="ECO:0000259" key="10">
    <source>
        <dbReference type="PROSITE" id="PS50089"/>
    </source>
</evidence>
<comment type="caution">
    <text evidence="11">The sequence shown here is derived from an EMBL/GenBank/DDBJ whole genome shotgun (WGS) entry which is preliminary data.</text>
</comment>
<dbReference type="PANTHER" id="PTHR46539">
    <property type="entry name" value="E3 UBIQUITIN-PROTEIN LIGASE ATL42"/>
    <property type="match status" value="1"/>
</dbReference>
<dbReference type="Pfam" id="PF13639">
    <property type="entry name" value="zf-RING_2"/>
    <property type="match status" value="1"/>
</dbReference>